<evidence type="ECO:0000256" key="1">
    <source>
        <dbReference type="ARBA" id="ARBA00006484"/>
    </source>
</evidence>
<dbReference type="AlphaFoldDB" id="A1ZQK5"/>
<comment type="similarity">
    <text evidence="1 3">Belongs to the short-chain dehydrogenases/reductases (SDR) family.</text>
</comment>
<dbReference type="eggNOG" id="COG4221">
    <property type="taxonomic scope" value="Bacteria"/>
</dbReference>
<evidence type="ECO:0000313" key="5">
    <source>
        <dbReference type="EMBL" id="EAY27377.1"/>
    </source>
</evidence>
<comment type="caution">
    <text evidence="5">The sequence shown here is derived from an EMBL/GenBank/DDBJ whole genome shotgun (WGS) entry which is preliminary data.</text>
</comment>
<reference evidence="5 6" key="1">
    <citation type="submission" date="2007-01" db="EMBL/GenBank/DDBJ databases">
        <authorList>
            <person name="Haygood M."/>
            <person name="Podell S."/>
            <person name="Anderson C."/>
            <person name="Hopkinson B."/>
            <person name="Roe K."/>
            <person name="Barbeau K."/>
            <person name="Gaasterland T."/>
            <person name="Ferriera S."/>
            <person name="Johnson J."/>
            <person name="Kravitz S."/>
            <person name="Beeson K."/>
            <person name="Sutton G."/>
            <person name="Rogers Y.-H."/>
            <person name="Friedman R."/>
            <person name="Frazier M."/>
            <person name="Venter J.C."/>
        </authorList>
    </citation>
    <scope>NUCLEOTIDE SEQUENCE [LARGE SCALE GENOMIC DNA]</scope>
    <source>
        <strain evidence="5 6">ATCC 23134</strain>
    </source>
</reference>
<protein>
    <submittedName>
        <fullName evidence="5">Short-chain dehydrogenase/reductase SDR</fullName>
    </submittedName>
</protein>
<dbReference type="PANTHER" id="PTHR43115:SF4">
    <property type="entry name" value="DEHYDROGENASE_REDUCTASE SDR FAMILY MEMBER 11"/>
    <property type="match status" value="1"/>
</dbReference>
<dbReference type="Proteomes" id="UP000004095">
    <property type="component" value="Unassembled WGS sequence"/>
</dbReference>
<keyword evidence="6" id="KW-1185">Reference proteome</keyword>
<evidence type="ECO:0000256" key="3">
    <source>
        <dbReference type="RuleBase" id="RU000363"/>
    </source>
</evidence>
<dbReference type="SMART" id="SM00822">
    <property type="entry name" value="PKS_KR"/>
    <property type="match status" value="1"/>
</dbReference>
<dbReference type="PROSITE" id="PS00061">
    <property type="entry name" value="ADH_SHORT"/>
    <property type="match status" value="1"/>
</dbReference>
<dbReference type="PRINTS" id="PR00080">
    <property type="entry name" value="SDRFAMILY"/>
</dbReference>
<dbReference type="PRINTS" id="PR00081">
    <property type="entry name" value="GDHRDH"/>
</dbReference>
<proteinExistence type="inferred from homology"/>
<gene>
    <name evidence="5" type="ORF">M23134_08329</name>
</gene>
<dbReference type="Pfam" id="PF00106">
    <property type="entry name" value="adh_short"/>
    <property type="match status" value="1"/>
</dbReference>
<name>A1ZQK5_MICM2</name>
<accession>A1ZQK5</accession>
<dbReference type="InterPro" id="IPR002347">
    <property type="entry name" value="SDR_fam"/>
</dbReference>
<dbReference type="Gene3D" id="3.40.50.720">
    <property type="entry name" value="NAD(P)-binding Rossmann-like Domain"/>
    <property type="match status" value="1"/>
</dbReference>
<dbReference type="OrthoDB" id="9810734at2"/>
<dbReference type="SUPFAM" id="SSF51735">
    <property type="entry name" value="NAD(P)-binding Rossmann-fold domains"/>
    <property type="match status" value="1"/>
</dbReference>
<organism evidence="5 6">
    <name type="scientific">Microscilla marina ATCC 23134</name>
    <dbReference type="NCBI Taxonomy" id="313606"/>
    <lineage>
        <taxon>Bacteria</taxon>
        <taxon>Pseudomonadati</taxon>
        <taxon>Bacteroidota</taxon>
        <taxon>Cytophagia</taxon>
        <taxon>Cytophagales</taxon>
        <taxon>Microscillaceae</taxon>
        <taxon>Microscilla</taxon>
    </lineage>
</organism>
<dbReference type="RefSeq" id="WP_002699760.1">
    <property type="nucleotide sequence ID" value="NZ_AAWS01000024.1"/>
</dbReference>
<evidence type="ECO:0000259" key="4">
    <source>
        <dbReference type="SMART" id="SM00822"/>
    </source>
</evidence>
<dbReference type="PANTHER" id="PTHR43115">
    <property type="entry name" value="DEHYDROGENASE/REDUCTASE SDR FAMILY MEMBER 11"/>
    <property type="match status" value="1"/>
</dbReference>
<dbReference type="InterPro" id="IPR057326">
    <property type="entry name" value="KR_dom"/>
</dbReference>
<dbReference type="FunFam" id="3.40.50.720:FF:000047">
    <property type="entry name" value="NADP-dependent L-serine/L-allo-threonine dehydrogenase"/>
    <property type="match status" value="1"/>
</dbReference>
<dbReference type="EMBL" id="AAWS01000024">
    <property type="protein sequence ID" value="EAY27377.1"/>
    <property type="molecule type" value="Genomic_DNA"/>
</dbReference>
<dbReference type="InterPro" id="IPR020904">
    <property type="entry name" value="Sc_DH/Rdtase_CS"/>
</dbReference>
<dbReference type="InterPro" id="IPR036291">
    <property type="entry name" value="NAD(P)-bd_dom_sf"/>
</dbReference>
<dbReference type="GO" id="GO:0016616">
    <property type="term" value="F:oxidoreductase activity, acting on the CH-OH group of donors, NAD or NADP as acceptor"/>
    <property type="evidence" value="ECO:0007669"/>
    <property type="project" value="UniProtKB-ARBA"/>
</dbReference>
<feature type="domain" description="Ketoreductase" evidence="4">
    <location>
        <begin position="10"/>
        <end position="195"/>
    </location>
</feature>
<evidence type="ECO:0000313" key="6">
    <source>
        <dbReference type="Proteomes" id="UP000004095"/>
    </source>
</evidence>
<sequence length="251" mass="26719">MDLSKNIKGKVVVITGASSGLGETTARYLAAKGANVVLGARRVERLESIVNEINAEGSGKAIFVKTDVTNKEEVQALIDKAVSTFDKLDVMVNNAGLMSIAPISELKVDEWDKMIDINIKGVLYGIAAALPVFQKQKSGHFINISSIAGVKVFSPGGTVYSGTKFAVRAISEGLRHEVGGSIRTTTLEPGAIESELKHGTTHKESSEAVNALYSNMAISSDSIARTIAFAIEQPADVDINDIVIRPTVQDF</sequence>
<keyword evidence="2" id="KW-0560">Oxidoreductase</keyword>
<evidence type="ECO:0000256" key="2">
    <source>
        <dbReference type="ARBA" id="ARBA00023002"/>
    </source>
</evidence>